<reference evidence="2" key="1">
    <citation type="journal article" date="2014" name="PLoS ONE">
        <title>Transcriptome-Based Identification of ABC Transporters in the Western Tarnished Plant Bug Lygus hesperus.</title>
        <authorList>
            <person name="Hull J.J."/>
            <person name="Chaney K."/>
            <person name="Geib S.M."/>
            <person name="Fabrick J.A."/>
            <person name="Brent C.S."/>
            <person name="Walsh D."/>
            <person name="Lavine L.C."/>
        </authorList>
    </citation>
    <scope>NUCLEOTIDE SEQUENCE</scope>
</reference>
<evidence type="ECO:0000313" key="3">
    <source>
        <dbReference type="EMBL" id="JAG58557.1"/>
    </source>
</evidence>
<sequence length="99" mass="11269">MPRNAKNPGFCDCGEKKEKKREPKLIRDDLLWAYFCIRMVNEVIADKATRDKLLEKRKDGPENMFELAILREIQKKDPQSFTALPPPPPPPSAPGAPPK</sequence>
<gene>
    <name evidence="2" type="ORF">CM83_100646</name>
</gene>
<evidence type="ECO:0000256" key="1">
    <source>
        <dbReference type="SAM" id="MobiDB-lite"/>
    </source>
</evidence>
<accession>A0A0A9Y4Z0</accession>
<feature type="compositionally biased region" description="Pro residues" evidence="1">
    <location>
        <begin position="84"/>
        <end position="99"/>
    </location>
</feature>
<dbReference type="EMBL" id="GBHO01017436">
    <property type="protein sequence ID" value="JAG26168.1"/>
    <property type="molecule type" value="Transcribed_RNA"/>
</dbReference>
<evidence type="ECO:0000313" key="2">
    <source>
        <dbReference type="EMBL" id="JAG26168.1"/>
    </source>
</evidence>
<reference evidence="2" key="2">
    <citation type="submission" date="2014-07" db="EMBL/GenBank/DDBJ databases">
        <authorList>
            <person name="Hull J."/>
        </authorList>
    </citation>
    <scope>NUCLEOTIDE SEQUENCE</scope>
</reference>
<protein>
    <submittedName>
        <fullName evidence="2">Uncharacterized protein</fullName>
    </submittedName>
</protein>
<feature type="region of interest" description="Disordered" evidence="1">
    <location>
        <begin position="76"/>
        <end position="99"/>
    </location>
</feature>
<proteinExistence type="predicted"/>
<dbReference type="AlphaFoldDB" id="A0A0A9Y4Z0"/>
<organism evidence="2">
    <name type="scientific">Lygus hesperus</name>
    <name type="common">Western plant bug</name>
    <dbReference type="NCBI Taxonomy" id="30085"/>
    <lineage>
        <taxon>Eukaryota</taxon>
        <taxon>Metazoa</taxon>
        <taxon>Ecdysozoa</taxon>
        <taxon>Arthropoda</taxon>
        <taxon>Hexapoda</taxon>
        <taxon>Insecta</taxon>
        <taxon>Pterygota</taxon>
        <taxon>Neoptera</taxon>
        <taxon>Paraneoptera</taxon>
        <taxon>Hemiptera</taxon>
        <taxon>Heteroptera</taxon>
        <taxon>Panheteroptera</taxon>
        <taxon>Cimicomorpha</taxon>
        <taxon>Miridae</taxon>
        <taxon>Mirini</taxon>
        <taxon>Lygus</taxon>
    </lineage>
</organism>
<reference evidence="3" key="3">
    <citation type="submission" date="2014-09" db="EMBL/GenBank/DDBJ databases">
        <authorList>
            <person name="Magalhaes I.L.F."/>
            <person name="Oliveira U."/>
            <person name="Santos F.R."/>
            <person name="Vidigal T.H.D.A."/>
            <person name="Brescovit A.D."/>
            <person name="Santos A.J."/>
        </authorList>
    </citation>
    <scope>NUCLEOTIDE SEQUENCE</scope>
</reference>
<dbReference type="EMBL" id="GBRD01007264">
    <property type="protein sequence ID" value="JAG58557.1"/>
    <property type="molecule type" value="Transcribed_RNA"/>
</dbReference>
<feature type="region of interest" description="Disordered" evidence="1">
    <location>
        <begin position="1"/>
        <end position="21"/>
    </location>
</feature>
<name>A0A0A9Y4Z0_LYGHE</name>